<evidence type="ECO:0000313" key="3">
    <source>
        <dbReference type="Proteomes" id="UP000054337"/>
    </source>
</evidence>
<dbReference type="AlphaFoldDB" id="W7EC11"/>
<proteinExistence type="predicted"/>
<dbReference type="RefSeq" id="XP_014553038.1">
    <property type="nucleotide sequence ID" value="XM_014697552.1"/>
</dbReference>
<feature type="region of interest" description="Disordered" evidence="1">
    <location>
        <begin position="93"/>
        <end position="118"/>
    </location>
</feature>
<gene>
    <name evidence="2" type="ORF">COCVIDRAFT_18976</name>
</gene>
<dbReference type="Proteomes" id="UP000054337">
    <property type="component" value="Unassembled WGS sequence"/>
</dbReference>
<sequence length="169" mass="18187">MEPGWSWRAESKARQRSWFCSTRVRLSHPLPRCSAYAHGHGESSTSIGDGGVMDDRRHNAWSQGAGMSSAAKGHACNKIIKVSASSKQRIKTNKVSGSHGTWAGECESESVKDQPGEGPIGRFFATKLSESEACEMPAMPISPRTPKMSRGVADCAHAVKGKTRLACLT</sequence>
<protein>
    <submittedName>
        <fullName evidence="2">Uncharacterized protein</fullName>
    </submittedName>
</protein>
<organism evidence="2 3">
    <name type="scientific">Bipolaris victoriae (strain FI3)</name>
    <name type="common">Victoria blight of oats agent</name>
    <name type="synonym">Cochliobolus victoriae</name>
    <dbReference type="NCBI Taxonomy" id="930091"/>
    <lineage>
        <taxon>Eukaryota</taxon>
        <taxon>Fungi</taxon>
        <taxon>Dikarya</taxon>
        <taxon>Ascomycota</taxon>
        <taxon>Pezizomycotina</taxon>
        <taxon>Dothideomycetes</taxon>
        <taxon>Pleosporomycetidae</taxon>
        <taxon>Pleosporales</taxon>
        <taxon>Pleosporineae</taxon>
        <taxon>Pleosporaceae</taxon>
        <taxon>Bipolaris</taxon>
    </lineage>
</organism>
<dbReference type="GeneID" id="26252273"/>
<evidence type="ECO:0000256" key="1">
    <source>
        <dbReference type="SAM" id="MobiDB-lite"/>
    </source>
</evidence>
<dbReference type="HOGENOM" id="CLU_1578247_0_0_1"/>
<evidence type="ECO:0000313" key="2">
    <source>
        <dbReference type="EMBL" id="EUN23475.1"/>
    </source>
</evidence>
<name>W7EC11_BIPV3</name>
<reference evidence="2 3" key="1">
    <citation type="journal article" date="2013" name="PLoS Genet.">
        <title>Comparative genome structure, secondary metabolite, and effector coding capacity across Cochliobolus pathogens.</title>
        <authorList>
            <person name="Condon B.J."/>
            <person name="Leng Y."/>
            <person name="Wu D."/>
            <person name="Bushley K.E."/>
            <person name="Ohm R.A."/>
            <person name="Otillar R."/>
            <person name="Martin J."/>
            <person name="Schackwitz W."/>
            <person name="Grimwood J."/>
            <person name="MohdZainudin N."/>
            <person name="Xue C."/>
            <person name="Wang R."/>
            <person name="Manning V.A."/>
            <person name="Dhillon B."/>
            <person name="Tu Z.J."/>
            <person name="Steffenson B.J."/>
            <person name="Salamov A."/>
            <person name="Sun H."/>
            <person name="Lowry S."/>
            <person name="LaButti K."/>
            <person name="Han J."/>
            <person name="Copeland A."/>
            <person name="Lindquist E."/>
            <person name="Barry K."/>
            <person name="Schmutz J."/>
            <person name="Baker S.E."/>
            <person name="Ciuffetti L.M."/>
            <person name="Grigoriev I.V."/>
            <person name="Zhong S."/>
            <person name="Turgeon B.G."/>
        </authorList>
    </citation>
    <scope>NUCLEOTIDE SEQUENCE [LARGE SCALE GENOMIC DNA]</scope>
    <source>
        <strain evidence="2 3">FI3</strain>
    </source>
</reference>
<dbReference type="EMBL" id="KI968786">
    <property type="protein sequence ID" value="EUN23475.1"/>
    <property type="molecule type" value="Genomic_DNA"/>
</dbReference>
<keyword evidence="3" id="KW-1185">Reference proteome</keyword>
<accession>W7EC11</accession>